<evidence type="ECO:0000313" key="2">
    <source>
        <dbReference type="Proteomes" id="UP001259832"/>
    </source>
</evidence>
<keyword evidence="2" id="KW-1185">Reference proteome</keyword>
<dbReference type="EMBL" id="JASMQC010000020">
    <property type="protein sequence ID" value="KAK1937079.1"/>
    <property type="molecule type" value="Genomic_DNA"/>
</dbReference>
<evidence type="ECO:0000313" key="1">
    <source>
        <dbReference type="EMBL" id="KAK1937079.1"/>
    </source>
</evidence>
<sequence length="238" mass="27012">MRTMKDRTSKKLWYKGGMAKSDYVTLSNSITDASSLDYLKCFQDALNCELDGDVQRSLVFSRWDHCFFQDGTLHLSFAVEFRLLRSTRVAKYTFELDPVSVERINILESKLRGQWDELERLRALPFAQFEASIKDARTRKLLWSAVGSNFFPVTGGNVLIRRPGVYSVTALVNNFCCNHDWGDLLKNVYVQKAAYFYADNRCRSVNSVMELVEGDTVSVACGGTVQDTCYLVIAQLGC</sequence>
<protein>
    <submittedName>
        <fullName evidence="1">Uncharacterized protein</fullName>
    </submittedName>
</protein>
<proteinExistence type="predicted"/>
<accession>A0AAD9GEL3</accession>
<comment type="caution">
    <text evidence="1">The sequence shown here is derived from an EMBL/GenBank/DDBJ whole genome shotgun (WGS) entry which is preliminary data.</text>
</comment>
<reference evidence="1" key="1">
    <citation type="submission" date="2023-08" db="EMBL/GenBank/DDBJ databases">
        <title>Reference Genome Resource for the Citrus Pathogen Phytophthora citrophthora.</title>
        <authorList>
            <person name="Moller H."/>
            <person name="Coetzee B."/>
            <person name="Rose L.J."/>
            <person name="Van Niekerk J.M."/>
        </authorList>
    </citation>
    <scope>NUCLEOTIDE SEQUENCE</scope>
    <source>
        <strain evidence="1">STE-U-9442</strain>
    </source>
</reference>
<name>A0AAD9GEL3_9STRA</name>
<gene>
    <name evidence="1" type="ORF">P3T76_009857</name>
</gene>
<dbReference type="AlphaFoldDB" id="A0AAD9GEL3"/>
<organism evidence="1 2">
    <name type="scientific">Phytophthora citrophthora</name>
    <dbReference type="NCBI Taxonomy" id="4793"/>
    <lineage>
        <taxon>Eukaryota</taxon>
        <taxon>Sar</taxon>
        <taxon>Stramenopiles</taxon>
        <taxon>Oomycota</taxon>
        <taxon>Peronosporomycetes</taxon>
        <taxon>Peronosporales</taxon>
        <taxon>Peronosporaceae</taxon>
        <taxon>Phytophthora</taxon>
    </lineage>
</organism>
<dbReference type="Proteomes" id="UP001259832">
    <property type="component" value="Unassembled WGS sequence"/>
</dbReference>